<proteinExistence type="predicted"/>
<name>A0A165M6F7_EXIGL</name>
<sequence length="205" mass="22078">MPARIASSPATMPLLVRSHSVLSNASTSSLMTPLTSPSHVLADSMDWIPLPKPTKKMRPRLHRPAPLYFSHKRVSTLMTLARADVQEAEQGFTPNEAPTRLFHRLNRALIDAVYQQRGTSTASNASFAIGVHTCAHEDRAPAVAARVSGATVLSNQIRRAATQVDPCVCISVVILALAVCSMHAGYDLVTLLTLLSILAFTLCLA</sequence>
<dbReference type="InParanoid" id="A0A165M6F7"/>
<evidence type="ECO:0000313" key="2">
    <source>
        <dbReference type="Proteomes" id="UP000077266"/>
    </source>
</evidence>
<reference evidence="1 2" key="1">
    <citation type="journal article" date="2016" name="Mol. Biol. Evol.">
        <title>Comparative Genomics of Early-Diverging Mushroom-Forming Fungi Provides Insights into the Origins of Lignocellulose Decay Capabilities.</title>
        <authorList>
            <person name="Nagy L.G."/>
            <person name="Riley R."/>
            <person name="Tritt A."/>
            <person name="Adam C."/>
            <person name="Daum C."/>
            <person name="Floudas D."/>
            <person name="Sun H."/>
            <person name="Yadav J.S."/>
            <person name="Pangilinan J."/>
            <person name="Larsson K.H."/>
            <person name="Matsuura K."/>
            <person name="Barry K."/>
            <person name="Labutti K."/>
            <person name="Kuo R."/>
            <person name="Ohm R.A."/>
            <person name="Bhattacharya S.S."/>
            <person name="Shirouzu T."/>
            <person name="Yoshinaga Y."/>
            <person name="Martin F.M."/>
            <person name="Grigoriev I.V."/>
            <person name="Hibbett D.S."/>
        </authorList>
    </citation>
    <scope>NUCLEOTIDE SEQUENCE [LARGE SCALE GENOMIC DNA]</scope>
    <source>
        <strain evidence="1 2">HHB12029</strain>
    </source>
</reference>
<gene>
    <name evidence="1" type="ORF">EXIGLDRAFT_832027</name>
</gene>
<dbReference type="EMBL" id="KV425915">
    <property type="protein sequence ID" value="KZV98833.1"/>
    <property type="molecule type" value="Genomic_DNA"/>
</dbReference>
<evidence type="ECO:0000313" key="1">
    <source>
        <dbReference type="EMBL" id="KZV98833.1"/>
    </source>
</evidence>
<dbReference type="AlphaFoldDB" id="A0A165M6F7"/>
<protein>
    <submittedName>
        <fullName evidence="1">Uncharacterized protein</fullName>
    </submittedName>
</protein>
<dbReference type="Proteomes" id="UP000077266">
    <property type="component" value="Unassembled WGS sequence"/>
</dbReference>
<accession>A0A165M6F7</accession>
<organism evidence="1 2">
    <name type="scientific">Exidia glandulosa HHB12029</name>
    <dbReference type="NCBI Taxonomy" id="1314781"/>
    <lineage>
        <taxon>Eukaryota</taxon>
        <taxon>Fungi</taxon>
        <taxon>Dikarya</taxon>
        <taxon>Basidiomycota</taxon>
        <taxon>Agaricomycotina</taxon>
        <taxon>Agaricomycetes</taxon>
        <taxon>Auriculariales</taxon>
        <taxon>Exidiaceae</taxon>
        <taxon>Exidia</taxon>
    </lineage>
</organism>
<keyword evidence="2" id="KW-1185">Reference proteome</keyword>